<dbReference type="PROSITE" id="PS51462">
    <property type="entry name" value="NUDIX"/>
    <property type="match status" value="1"/>
</dbReference>
<comment type="caution">
    <text evidence="8">The sequence shown here is derived from an EMBL/GenBank/DDBJ whole genome shotgun (WGS) entry which is preliminary data.</text>
</comment>
<evidence type="ECO:0000256" key="1">
    <source>
        <dbReference type="ARBA" id="ARBA00001936"/>
    </source>
</evidence>
<dbReference type="Proteomes" id="UP000633219">
    <property type="component" value="Unassembled WGS sequence"/>
</dbReference>
<dbReference type="PANTHER" id="PTHR12992">
    <property type="entry name" value="NUDIX HYDROLASE"/>
    <property type="match status" value="1"/>
</dbReference>
<evidence type="ECO:0000256" key="4">
    <source>
        <dbReference type="ARBA" id="ARBA00022801"/>
    </source>
</evidence>
<evidence type="ECO:0000256" key="3">
    <source>
        <dbReference type="ARBA" id="ARBA00022723"/>
    </source>
</evidence>
<dbReference type="AlphaFoldDB" id="A0A936YKN6"/>
<keyword evidence="5" id="KW-0460">Magnesium</keyword>
<evidence type="ECO:0000256" key="6">
    <source>
        <dbReference type="ARBA" id="ARBA00023211"/>
    </source>
</evidence>
<dbReference type="Gene3D" id="3.90.79.10">
    <property type="entry name" value="Nucleoside Triphosphate Pyrophosphohydrolase"/>
    <property type="match status" value="1"/>
</dbReference>
<evidence type="ECO:0000259" key="7">
    <source>
        <dbReference type="PROSITE" id="PS51462"/>
    </source>
</evidence>
<dbReference type="SUPFAM" id="SSF55811">
    <property type="entry name" value="Nudix"/>
    <property type="match status" value="1"/>
</dbReference>
<proteinExistence type="predicted"/>
<protein>
    <submittedName>
        <fullName evidence="8">CoA pyrophosphatase</fullName>
    </submittedName>
</protein>
<evidence type="ECO:0000256" key="5">
    <source>
        <dbReference type="ARBA" id="ARBA00022842"/>
    </source>
</evidence>
<comment type="cofactor">
    <cofactor evidence="2">
        <name>Mg(2+)</name>
        <dbReference type="ChEBI" id="CHEBI:18420"/>
    </cofactor>
</comment>
<gene>
    <name evidence="8" type="ORF">JJB09_08230</name>
</gene>
<accession>A0A936YKN6</accession>
<name>A0A936YKN6_9HYPH</name>
<keyword evidence="3" id="KW-0479">Metal-binding</keyword>
<keyword evidence="6" id="KW-0464">Manganese</keyword>
<dbReference type="InterPro" id="IPR045121">
    <property type="entry name" value="CoAse"/>
</dbReference>
<reference evidence="8" key="1">
    <citation type="submission" date="2021-01" db="EMBL/GenBank/DDBJ databases">
        <title>Rhizobium sp. strain KVB221 16S ribosomal RNA gene Genome sequencing and assembly.</title>
        <authorList>
            <person name="Kang M."/>
        </authorList>
    </citation>
    <scope>NUCLEOTIDE SEQUENCE</scope>
    <source>
        <strain evidence="8">KVB221</strain>
    </source>
</reference>
<dbReference type="Pfam" id="PF00293">
    <property type="entry name" value="NUDIX"/>
    <property type="match status" value="1"/>
</dbReference>
<keyword evidence="9" id="KW-1185">Reference proteome</keyword>
<dbReference type="InterPro" id="IPR000086">
    <property type="entry name" value="NUDIX_hydrolase_dom"/>
</dbReference>
<evidence type="ECO:0000256" key="2">
    <source>
        <dbReference type="ARBA" id="ARBA00001946"/>
    </source>
</evidence>
<feature type="domain" description="Nudix hydrolase" evidence="7">
    <location>
        <begin position="56"/>
        <end position="188"/>
    </location>
</feature>
<keyword evidence="4" id="KW-0378">Hydrolase</keyword>
<dbReference type="PANTHER" id="PTHR12992:SF11">
    <property type="entry name" value="MITOCHONDRIAL COENZYME A DIPHOSPHATASE NUDT8"/>
    <property type="match status" value="1"/>
</dbReference>
<dbReference type="InterPro" id="IPR015797">
    <property type="entry name" value="NUDIX_hydrolase-like_dom_sf"/>
</dbReference>
<evidence type="ECO:0000313" key="9">
    <source>
        <dbReference type="Proteomes" id="UP000633219"/>
    </source>
</evidence>
<dbReference type="GO" id="GO:0046872">
    <property type="term" value="F:metal ion binding"/>
    <property type="evidence" value="ECO:0007669"/>
    <property type="project" value="UniProtKB-KW"/>
</dbReference>
<sequence length="218" mass="24708">MTINDHHALATTTGFTAREFRRRAEDHINGNPGDFLLYGDYKINPGVEHGLEGMELKDAAVLVPVVDHGDQATVIFTKRTSSLRKHSGQIAFPGGKLDHEDESPEIAALREAEEEIGLARHFVDIIGRLPSIPVLSGFRITPVLSTVRPGFELKLNPDEVENVFEVPLGFLMDPANHVRERTTFRDLERNYYAMTYDDWRIWGITAGIVRSLYERFYE</sequence>
<comment type="cofactor">
    <cofactor evidence="1">
        <name>Mn(2+)</name>
        <dbReference type="ChEBI" id="CHEBI:29035"/>
    </cofactor>
</comment>
<organism evidence="8 9">
    <name type="scientific">Rhizobium setariae</name>
    <dbReference type="NCBI Taxonomy" id="2801340"/>
    <lineage>
        <taxon>Bacteria</taxon>
        <taxon>Pseudomonadati</taxon>
        <taxon>Pseudomonadota</taxon>
        <taxon>Alphaproteobacteria</taxon>
        <taxon>Hyphomicrobiales</taxon>
        <taxon>Rhizobiaceae</taxon>
        <taxon>Rhizobium/Agrobacterium group</taxon>
        <taxon>Rhizobium</taxon>
    </lineage>
</organism>
<dbReference type="CDD" id="cd03426">
    <property type="entry name" value="NUDIX_CoAse_Nudt7"/>
    <property type="match status" value="1"/>
</dbReference>
<dbReference type="NCBIfam" id="NF007980">
    <property type="entry name" value="PRK10707.1"/>
    <property type="match status" value="1"/>
</dbReference>
<dbReference type="GO" id="GO:0010945">
    <property type="term" value="F:coenzyme A diphosphatase activity"/>
    <property type="evidence" value="ECO:0007669"/>
    <property type="project" value="InterPro"/>
</dbReference>
<evidence type="ECO:0000313" key="8">
    <source>
        <dbReference type="EMBL" id="MBL0372013.1"/>
    </source>
</evidence>
<dbReference type="EMBL" id="JAEQNC010000004">
    <property type="protein sequence ID" value="MBL0372013.1"/>
    <property type="molecule type" value="Genomic_DNA"/>
</dbReference>